<dbReference type="Pfam" id="PF16199">
    <property type="entry name" value="Radical_SAM_C"/>
    <property type="match status" value="1"/>
</dbReference>
<dbReference type="InterPro" id="IPR058240">
    <property type="entry name" value="rSAM_sf"/>
</dbReference>
<dbReference type="SUPFAM" id="SSF102114">
    <property type="entry name" value="Radical SAM enzymes"/>
    <property type="match status" value="1"/>
</dbReference>
<dbReference type="CDD" id="cd01335">
    <property type="entry name" value="Radical_SAM"/>
    <property type="match status" value="1"/>
</dbReference>
<dbReference type="GO" id="GO:0003824">
    <property type="term" value="F:catalytic activity"/>
    <property type="evidence" value="ECO:0007669"/>
    <property type="project" value="InterPro"/>
</dbReference>
<dbReference type="Pfam" id="PF04055">
    <property type="entry name" value="Radical_SAM"/>
    <property type="match status" value="1"/>
</dbReference>
<dbReference type="NCBIfam" id="TIGR01212">
    <property type="entry name" value="TIGR01212 family radical SAM protein"/>
    <property type="match status" value="1"/>
</dbReference>
<evidence type="ECO:0000256" key="5">
    <source>
        <dbReference type="ARBA" id="ARBA00023004"/>
    </source>
</evidence>
<keyword evidence="3" id="KW-0949">S-adenosyl-L-methionine</keyword>
<dbReference type="PANTHER" id="PTHR11135:SF1">
    <property type="entry name" value="PROTEIN YHCC"/>
    <property type="match status" value="1"/>
</dbReference>
<keyword evidence="6" id="KW-0411">Iron-sulfur</keyword>
<dbReference type="GO" id="GO:0051539">
    <property type="term" value="F:4 iron, 4 sulfur cluster binding"/>
    <property type="evidence" value="ECO:0007669"/>
    <property type="project" value="UniProtKB-KW"/>
</dbReference>
<feature type="domain" description="Radical SAM core" evidence="7">
    <location>
        <begin position="24"/>
        <end position="265"/>
    </location>
</feature>
<evidence type="ECO:0000256" key="1">
    <source>
        <dbReference type="ARBA" id="ARBA00001966"/>
    </source>
</evidence>
<keyword evidence="5" id="KW-0408">Iron</keyword>
<evidence type="ECO:0000313" key="8">
    <source>
        <dbReference type="EMBL" id="HIZ13856.1"/>
    </source>
</evidence>
<comment type="caution">
    <text evidence="8">The sequence shown here is derived from an EMBL/GenBank/DDBJ whole genome shotgun (WGS) entry which is preliminary data.</text>
</comment>
<dbReference type="InterPro" id="IPR006638">
    <property type="entry name" value="Elp3/MiaA/NifB-like_rSAM"/>
</dbReference>
<reference evidence="8" key="1">
    <citation type="journal article" date="2021" name="PeerJ">
        <title>Extensive microbial diversity within the chicken gut microbiome revealed by metagenomics and culture.</title>
        <authorList>
            <person name="Gilroy R."/>
            <person name="Ravi A."/>
            <person name="Getino M."/>
            <person name="Pursley I."/>
            <person name="Horton D.L."/>
            <person name="Alikhan N.F."/>
            <person name="Baker D."/>
            <person name="Gharbi K."/>
            <person name="Hall N."/>
            <person name="Watson M."/>
            <person name="Adriaenssens E.M."/>
            <person name="Foster-Nyarko E."/>
            <person name="Jarju S."/>
            <person name="Secka A."/>
            <person name="Antonio M."/>
            <person name="Oren A."/>
            <person name="Chaudhuri R.R."/>
            <person name="La Ragione R."/>
            <person name="Hildebrand F."/>
            <person name="Pallen M.J."/>
        </authorList>
    </citation>
    <scope>NUCLEOTIDE SEQUENCE</scope>
    <source>
        <strain evidence="8">ChiGjej1B1-13045</strain>
    </source>
</reference>
<dbReference type="SFLD" id="SFLDG01086">
    <property type="entry name" value="elongater_protein-like"/>
    <property type="match status" value="1"/>
</dbReference>
<evidence type="ECO:0000256" key="3">
    <source>
        <dbReference type="ARBA" id="ARBA00022691"/>
    </source>
</evidence>
<comment type="cofactor">
    <cofactor evidence="1">
        <name>[4Fe-4S] cluster</name>
        <dbReference type="ChEBI" id="CHEBI:49883"/>
    </cofactor>
</comment>
<dbReference type="InterPro" id="IPR007197">
    <property type="entry name" value="rSAM"/>
</dbReference>
<evidence type="ECO:0000256" key="6">
    <source>
        <dbReference type="ARBA" id="ARBA00023014"/>
    </source>
</evidence>
<keyword evidence="2" id="KW-0004">4Fe-4S</keyword>
<keyword evidence="4" id="KW-0479">Metal-binding</keyword>
<dbReference type="GO" id="GO:0046872">
    <property type="term" value="F:metal ion binding"/>
    <property type="evidence" value="ECO:0007669"/>
    <property type="project" value="UniProtKB-KW"/>
</dbReference>
<dbReference type="SFLD" id="SFLDG01091">
    <property type="entry name" value="uncharacterized_CHP01210-like"/>
    <property type="match status" value="1"/>
</dbReference>
<dbReference type="AlphaFoldDB" id="A0A9D2DB83"/>
<evidence type="ECO:0000256" key="2">
    <source>
        <dbReference type="ARBA" id="ARBA00022485"/>
    </source>
</evidence>
<organism evidence="8 9">
    <name type="scientific">Candidatus Mediterraneibacter stercorigallinarum</name>
    <dbReference type="NCBI Taxonomy" id="2838686"/>
    <lineage>
        <taxon>Bacteria</taxon>
        <taxon>Bacillati</taxon>
        <taxon>Bacillota</taxon>
        <taxon>Clostridia</taxon>
        <taxon>Lachnospirales</taxon>
        <taxon>Lachnospiraceae</taxon>
        <taxon>Mediterraneibacter</taxon>
    </lineage>
</organism>
<dbReference type="SMART" id="SM00729">
    <property type="entry name" value="Elp3"/>
    <property type="match status" value="1"/>
</dbReference>
<evidence type="ECO:0000259" key="7">
    <source>
        <dbReference type="PROSITE" id="PS51918"/>
    </source>
</evidence>
<dbReference type="InterPro" id="IPR039661">
    <property type="entry name" value="ELP3"/>
</dbReference>
<dbReference type="PANTHER" id="PTHR11135">
    <property type="entry name" value="HISTONE ACETYLTRANSFERASE-RELATED"/>
    <property type="match status" value="1"/>
</dbReference>
<dbReference type="Proteomes" id="UP000824017">
    <property type="component" value="Unassembled WGS sequence"/>
</dbReference>
<dbReference type="SFLD" id="SFLDS00029">
    <property type="entry name" value="Radical_SAM"/>
    <property type="match status" value="1"/>
</dbReference>
<reference evidence="8" key="2">
    <citation type="submission" date="2021-04" db="EMBL/GenBank/DDBJ databases">
        <authorList>
            <person name="Gilroy R."/>
        </authorList>
    </citation>
    <scope>NUCLEOTIDE SEQUENCE</scope>
    <source>
        <strain evidence="8">ChiGjej1B1-13045</strain>
    </source>
</reference>
<dbReference type="InterPro" id="IPR005911">
    <property type="entry name" value="YhcC-like"/>
</dbReference>
<accession>A0A9D2DB83</accession>
<name>A0A9D2DB83_9FIRM</name>
<sequence length="313" mass="35797">MTQAQPGRWGGRRYYSLDACLRETFGEKVYKITLNGGMSCPNRDGHIGTGGCIFCSAKGSGDFAGDAALSITEQLDRGKKELLEKRPVHSYIAYFQAFTNTYAPVSYLEKIFMEAVQDPDVKVLSIATRPDCLGRDVLELLERLNRIKPVWVELGLQTIHEESARFIRRGYHLETFDKAVSGLRRIGVTVIVHVILFLPGETEDMMLETIEYLNQRDIQGIKLQLLHVLEGTDLADFYRDYPFHVPDMEEYIRVLSRCLSHLRPDMVIHRLTGDGPKDLLIAPLWTGAKRTVLNRLHQYLKENDIWQGKEYYG</sequence>
<proteinExistence type="predicted"/>
<dbReference type="InterPro" id="IPR032432">
    <property type="entry name" value="Radical_SAM_C"/>
</dbReference>
<dbReference type="EMBL" id="DXCD01000212">
    <property type="protein sequence ID" value="HIZ13856.1"/>
    <property type="molecule type" value="Genomic_DNA"/>
</dbReference>
<dbReference type="InterPro" id="IPR023404">
    <property type="entry name" value="rSAM_horseshoe"/>
</dbReference>
<dbReference type="PROSITE" id="PS51918">
    <property type="entry name" value="RADICAL_SAM"/>
    <property type="match status" value="1"/>
</dbReference>
<evidence type="ECO:0000256" key="4">
    <source>
        <dbReference type="ARBA" id="ARBA00022723"/>
    </source>
</evidence>
<evidence type="ECO:0000313" key="9">
    <source>
        <dbReference type="Proteomes" id="UP000824017"/>
    </source>
</evidence>
<protein>
    <submittedName>
        <fullName evidence="8">TIGR01212 family radical SAM protein</fullName>
    </submittedName>
</protein>
<gene>
    <name evidence="8" type="ORF">H9817_08035</name>
</gene>
<dbReference type="Gene3D" id="3.80.30.20">
    <property type="entry name" value="tm_1862 like domain"/>
    <property type="match status" value="1"/>
</dbReference>